<keyword evidence="4" id="KW-0646">Protease inhibitor</keyword>
<organism evidence="9">
    <name type="scientific">Haemaphysalis longicornis</name>
    <name type="common">Bush tick</name>
    <dbReference type="NCBI Taxonomy" id="44386"/>
    <lineage>
        <taxon>Eukaryota</taxon>
        <taxon>Metazoa</taxon>
        <taxon>Ecdysozoa</taxon>
        <taxon>Arthropoda</taxon>
        <taxon>Chelicerata</taxon>
        <taxon>Arachnida</taxon>
        <taxon>Acari</taxon>
        <taxon>Parasitiformes</taxon>
        <taxon>Ixodida</taxon>
        <taxon>Ixodoidea</taxon>
        <taxon>Ixodidae</taxon>
        <taxon>Haemaphysalinae</taxon>
        <taxon>Haemaphysalis</taxon>
    </lineage>
</organism>
<dbReference type="InterPro" id="IPR023795">
    <property type="entry name" value="Serpin_CS"/>
</dbReference>
<evidence type="ECO:0000313" key="9">
    <source>
        <dbReference type="EMBL" id="QFQ50848.1"/>
    </source>
</evidence>
<protein>
    <submittedName>
        <fullName evidence="9">Serpin-b</fullName>
    </submittedName>
</protein>
<dbReference type="InterPro" id="IPR042185">
    <property type="entry name" value="Serpin_sf_2"/>
</dbReference>
<accession>A0A5P8H7B3</accession>
<proteinExistence type="evidence at transcript level"/>
<dbReference type="SMART" id="SM00093">
    <property type="entry name" value="SERPIN"/>
    <property type="match status" value="1"/>
</dbReference>
<dbReference type="OrthoDB" id="47207at2759"/>
<dbReference type="Pfam" id="PF00079">
    <property type="entry name" value="Serpin"/>
    <property type="match status" value="1"/>
</dbReference>
<reference evidence="9" key="1">
    <citation type="journal article" date="2019" name="Immunology">
        <title>The Immunosuppressive Functions of Two Novel Tick serpins, HlSerpin-a and HlSerpin-b, from Haemaphysalis longicornis.</title>
        <authorList>
            <person name="Wang F."/>
            <person name="Song Z."/>
            <person name="Chen J."/>
            <person name="Wu Q."/>
            <person name="Zhou X."/>
            <person name="Ni X."/>
            <person name="Dai J."/>
        </authorList>
    </citation>
    <scope>NUCLEOTIDE SEQUENCE</scope>
</reference>
<dbReference type="EMBL" id="MK886493">
    <property type="protein sequence ID" value="QFQ50848.1"/>
    <property type="molecule type" value="mRNA"/>
</dbReference>
<keyword evidence="5" id="KW-0722">Serine protease inhibitor</keyword>
<evidence type="ECO:0000256" key="5">
    <source>
        <dbReference type="ARBA" id="ARBA00022900"/>
    </source>
</evidence>
<evidence type="ECO:0000256" key="7">
    <source>
        <dbReference type="RuleBase" id="RU000411"/>
    </source>
</evidence>
<dbReference type="AlphaFoldDB" id="A0A5P8H7B3"/>
<evidence type="ECO:0000256" key="4">
    <source>
        <dbReference type="ARBA" id="ARBA00022690"/>
    </source>
</evidence>
<dbReference type="InterPro" id="IPR023796">
    <property type="entry name" value="Serpin_dom"/>
</dbReference>
<evidence type="ECO:0000256" key="3">
    <source>
        <dbReference type="ARBA" id="ARBA00022525"/>
    </source>
</evidence>
<comment type="similarity">
    <text evidence="2 7">Belongs to the serpin family.</text>
</comment>
<dbReference type="InterPro" id="IPR036186">
    <property type="entry name" value="Serpin_sf"/>
</dbReference>
<feature type="domain" description="Serpin" evidence="8">
    <location>
        <begin position="17"/>
        <end position="379"/>
    </location>
</feature>
<dbReference type="GO" id="GO:0004867">
    <property type="term" value="F:serine-type endopeptidase inhibitor activity"/>
    <property type="evidence" value="ECO:0007669"/>
    <property type="project" value="UniProtKB-KW"/>
</dbReference>
<dbReference type="PROSITE" id="PS00284">
    <property type="entry name" value="SERPIN"/>
    <property type="match status" value="1"/>
</dbReference>
<dbReference type="Gene3D" id="3.30.497.10">
    <property type="entry name" value="Antithrombin, subunit I, domain 2"/>
    <property type="match status" value="1"/>
</dbReference>
<dbReference type="GO" id="GO:0005615">
    <property type="term" value="C:extracellular space"/>
    <property type="evidence" value="ECO:0007669"/>
    <property type="project" value="InterPro"/>
</dbReference>
<dbReference type="InterPro" id="IPR042178">
    <property type="entry name" value="Serpin_sf_1"/>
</dbReference>
<comment type="subcellular location">
    <subcellularLocation>
        <location evidence="1">Secreted</location>
    </subcellularLocation>
</comment>
<keyword evidence="3" id="KW-0964">Secreted</keyword>
<dbReference type="SUPFAM" id="SSF56574">
    <property type="entry name" value="Serpins"/>
    <property type="match status" value="1"/>
</dbReference>
<dbReference type="VEuPathDB" id="VectorBase:HLOH_044959"/>
<sequence length="379" mass="41420">MATISTELSNALLAFSFDVYKQLLAENSGSAKNVVVSPFSIATALSMTLAGARGRTAHEITRLLHTGEFTRVDGQFWEFLTKVSSFAPDVTLELANRLYVEETYSILEEYIASLKKFYGSSVAPLSFKTAPETARLAVNDWVEGATKSKIKDLLPSGAVNCDTALVLVNAIYFKGLWNDQFNPRFTSQSQFHTSKNSVKNVDMMFREGRYRVNEDPDGLKASAIEIPYKGGKTSMVILLPDDVEGLAELEASLTPGKIADFLKGLGSRVVELRLPRFKVELETNLKGSLQSMGLESLFSESADLSGIDGKGELTVTAAVHKAFVEVNEEGTEAAAASAMVATNRCARFVVSFTVDRPFVFLIRSHDPNIVLFIGSVRDI</sequence>
<name>A0A5P8H7B3_HAELO</name>
<dbReference type="Gene3D" id="2.30.39.10">
    <property type="entry name" value="Alpha-1-antitrypsin, domain 1"/>
    <property type="match status" value="1"/>
</dbReference>
<evidence type="ECO:0000256" key="6">
    <source>
        <dbReference type="ARBA" id="ARBA00023180"/>
    </source>
</evidence>
<keyword evidence="6" id="KW-0325">Glycoprotein</keyword>
<evidence type="ECO:0000256" key="1">
    <source>
        <dbReference type="ARBA" id="ARBA00004613"/>
    </source>
</evidence>
<dbReference type="CDD" id="cd00172">
    <property type="entry name" value="serpin"/>
    <property type="match status" value="1"/>
</dbReference>
<dbReference type="PANTHER" id="PTHR11461:SF211">
    <property type="entry name" value="GH10112P-RELATED"/>
    <property type="match status" value="1"/>
</dbReference>
<evidence type="ECO:0000256" key="2">
    <source>
        <dbReference type="ARBA" id="ARBA00009500"/>
    </source>
</evidence>
<dbReference type="InterPro" id="IPR000215">
    <property type="entry name" value="Serpin_fam"/>
</dbReference>
<evidence type="ECO:0000259" key="8">
    <source>
        <dbReference type="SMART" id="SM00093"/>
    </source>
</evidence>
<dbReference type="PANTHER" id="PTHR11461">
    <property type="entry name" value="SERINE PROTEASE INHIBITOR, SERPIN"/>
    <property type="match status" value="1"/>
</dbReference>